<dbReference type="Gene3D" id="2.40.420.20">
    <property type="match status" value="1"/>
</dbReference>
<keyword evidence="4" id="KW-1185">Reference proteome</keyword>
<dbReference type="SUPFAM" id="SSF111369">
    <property type="entry name" value="HlyD-like secretion proteins"/>
    <property type="match status" value="1"/>
</dbReference>
<sequence>MDRRKRTLRWAIALFVLGLLLLTYLSATIQSLALPKVAVKEPTMGSLDLSVNEDAYLQPAYSAPLTPLGNWKVTGVYAKKGDRVKQGDPLLTFDPAETERALEDDRTRYEQQKIRLSQLVAALKPLLRDGSDAASIERQKQDIETQKLDMAIAARKIDDLEKQIRDGRILRAPFDGVVTSLSAEEGITASQGQQVCIVASDASGYELQIAASGDAASALQIGREAEVVVDEQDFRQLTGKIASITNASEQGGASGNGGDTGGKTITIDVAGTGLSPGLKATVFIRQESGKPGLKLPASALRTDDGGSYVFTVTVKEGLLGSSYFAKKTYVETGGENEDTVVIKSGLMPAERIVTDTSEPLSDGDRVRLE</sequence>
<dbReference type="Pfam" id="PF25917">
    <property type="entry name" value="BSH_RND"/>
    <property type="match status" value="1"/>
</dbReference>
<dbReference type="EMBL" id="CP048209">
    <property type="protein sequence ID" value="QHT62206.1"/>
    <property type="molecule type" value="Genomic_DNA"/>
</dbReference>
<evidence type="ECO:0000313" key="4">
    <source>
        <dbReference type="Proteomes" id="UP000476064"/>
    </source>
</evidence>
<organism evidence="3 4">
    <name type="scientific">Paenibacillus lycopersici</name>
    <dbReference type="NCBI Taxonomy" id="2704462"/>
    <lineage>
        <taxon>Bacteria</taxon>
        <taxon>Bacillati</taxon>
        <taxon>Bacillota</taxon>
        <taxon>Bacilli</taxon>
        <taxon>Bacillales</taxon>
        <taxon>Paenibacillaceae</taxon>
        <taxon>Paenibacillus</taxon>
    </lineage>
</organism>
<evidence type="ECO:0000313" key="3">
    <source>
        <dbReference type="EMBL" id="QHT62206.1"/>
    </source>
</evidence>
<protein>
    <submittedName>
        <fullName evidence="3">Efflux RND transporter periplasmic adaptor subunit</fullName>
    </submittedName>
</protein>
<dbReference type="RefSeq" id="WP_162358640.1">
    <property type="nucleotide sequence ID" value="NZ_CP048209.1"/>
</dbReference>
<feature type="domain" description="Multidrug resistance protein MdtA-like barrel-sandwich hybrid" evidence="2">
    <location>
        <begin position="77"/>
        <end position="198"/>
    </location>
</feature>
<dbReference type="NCBIfam" id="TIGR01730">
    <property type="entry name" value="RND_mfp"/>
    <property type="match status" value="1"/>
</dbReference>
<dbReference type="KEGG" id="plyc:GXP70_20955"/>
<dbReference type="Gene3D" id="2.40.50.100">
    <property type="match status" value="1"/>
</dbReference>
<dbReference type="InterPro" id="IPR006143">
    <property type="entry name" value="RND_pump_MFP"/>
</dbReference>
<evidence type="ECO:0000259" key="2">
    <source>
        <dbReference type="Pfam" id="PF25917"/>
    </source>
</evidence>
<name>A0A6C0FYM1_9BACL</name>
<dbReference type="AlphaFoldDB" id="A0A6C0FYM1"/>
<dbReference type="PANTHER" id="PTHR30469">
    <property type="entry name" value="MULTIDRUG RESISTANCE PROTEIN MDTA"/>
    <property type="match status" value="1"/>
</dbReference>
<accession>A0A6C0FYM1</accession>
<dbReference type="GO" id="GO:0015562">
    <property type="term" value="F:efflux transmembrane transporter activity"/>
    <property type="evidence" value="ECO:0007669"/>
    <property type="project" value="TreeGrafter"/>
</dbReference>
<dbReference type="InterPro" id="IPR058625">
    <property type="entry name" value="MdtA-like_BSH"/>
</dbReference>
<dbReference type="Proteomes" id="UP000476064">
    <property type="component" value="Chromosome"/>
</dbReference>
<dbReference type="PANTHER" id="PTHR30469:SF15">
    <property type="entry name" value="HLYD FAMILY OF SECRETION PROTEINS"/>
    <property type="match status" value="1"/>
</dbReference>
<gene>
    <name evidence="3" type="ORF">GXP70_20955</name>
</gene>
<evidence type="ECO:0000256" key="1">
    <source>
        <dbReference type="ARBA" id="ARBA00009477"/>
    </source>
</evidence>
<dbReference type="GO" id="GO:1990281">
    <property type="term" value="C:efflux pump complex"/>
    <property type="evidence" value="ECO:0007669"/>
    <property type="project" value="TreeGrafter"/>
</dbReference>
<proteinExistence type="inferred from homology"/>
<comment type="similarity">
    <text evidence="1">Belongs to the membrane fusion protein (MFP) (TC 8.A.1) family.</text>
</comment>
<reference evidence="3 4" key="1">
    <citation type="submission" date="2020-01" db="EMBL/GenBank/DDBJ databases">
        <title>Paenibacillus sp. nov., isolated from tomato rhizosphere.</title>
        <authorList>
            <person name="Weon H.-Y."/>
            <person name="Lee S.A."/>
        </authorList>
    </citation>
    <scope>NUCLEOTIDE SEQUENCE [LARGE SCALE GENOMIC DNA]</scope>
    <source>
        <strain evidence="3 4">12200R-189</strain>
    </source>
</reference>